<dbReference type="RefSeq" id="WP_109347367.1">
    <property type="nucleotide sequence ID" value="NZ_CP029343.1"/>
</dbReference>
<dbReference type="AlphaFoldDB" id="A0A2S2DP09"/>
<organism evidence="1 2">
    <name type="scientific">Massilia oculi</name>
    <dbReference type="NCBI Taxonomy" id="945844"/>
    <lineage>
        <taxon>Bacteria</taxon>
        <taxon>Pseudomonadati</taxon>
        <taxon>Pseudomonadota</taxon>
        <taxon>Betaproteobacteria</taxon>
        <taxon>Burkholderiales</taxon>
        <taxon>Oxalobacteraceae</taxon>
        <taxon>Telluria group</taxon>
        <taxon>Massilia</taxon>
    </lineage>
</organism>
<accession>A0A2S2DP09</accession>
<gene>
    <name evidence="1" type="ORF">DIR46_23365</name>
</gene>
<dbReference type="OrthoDB" id="341208at2"/>
<evidence type="ECO:0000313" key="2">
    <source>
        <dbReference type="Proteomes" id="UP000245820"/>
    </source>
</evidence>
<proteinExistence type="predicted"/>
<sequence>MHRSLFSIRADAASQPSLPAANDETSRLILAFPWDTTSLGPIEDWPTVLKTTVALIMATPAPIVTLWARMAT</sequence>
<dbReference type="EMBL" id="CP029343">
    <property type="protein sequence ID" value="AWL07071.1"/>
    <property type="molecule type" value="Genomic_DNA"/>
</dbReference>
<name>A0A2S2DP09_9BURK</name>
<dbReference type="KEGG" id="mtim:DIR46_23365"/>
<reference evidence="1 2" key="1">
    <citation type="submission" date="2018-05" db="EMBL/GenBank/DDBJ databases">
        <title>Complete genome sequence of Massilia oculi sp. nov. CCUG 43427T (=DSM 26321T), the type strain of M. oculi, and comparison with genome sequences of other Massilia strains.</title>
        <authorList>
            <person name="Zhu B."/>
        </authorList>
    </citation>
    <scope>NUCLEOTIDE SEQUENCE [LARGE SCALE GENOMIC DNA]</scope>
    <source>
        <strain evidence="1 2">CCUG 43427</strain>
    </source>
</reference>
<dbReference type="Proteomes" id="UP000245820">
    <property type="component" value="Chromosome"/>
</dbReference>
<protein>
    <submittedName>
        <fullName evidence="1">Uncharacterized protein</fullName>
    </submittedName>
</protein>
<keyword evidence="2" id="KW-1185">Reference proteome</keyword>
<evidence type="ECO:0000313" key="1">
    <source>
        <dbReference type="EMBL" id="AWL07071.1"/>
    </source>
</evidence>